<dbReference type="PANTHER" id="PTHR37984:SF15">
    <property type="entry name" value="INTEGRASE CATALYTIC DOMAIN-CONTAINING PROTEIN"/>
    <property type="match status" value="1"/>
</dbReference>
<dbReference type="PROSITE" id="PS50994">
    <property type="entry name" value="INTEGRASE"/>
    <property type="match status" value="1"/>
</dbReference>
<dbReference type="Gene3D" id="1.10.340.70">
    <property type="match status" value="1"/>
</dbReference>
<dbReference type="Proteomes" id="UP001627154">
    <property type="component" value="Unassembled WGS sequence"/>
</dbReference>
<evidence type="ECO:0000313" key="4">
    <source>
        <dbReference type="Proteomes" id="UP001627154"/>
    </source>
</evidence>
<dbReference type="InterPro" id="IPR036397">
    <property type="entry name" value="RNaseH_sf"/>
</dbReference>
<accession>A0ABD2WUP8</accession>
<feature type="domain" description="Integrase catalytic" evidence="2">
    <location>
        <begin position="239"/>
        <end position="400"/>
    </location>
</feature>
<keyword evidence="4" id="KW-1185">Reference proteome</keyword>
<evidence type="ECO:0000256" key="1">
    <source>
        <dbReference type="ARBA" id="ARBA00012493"/>
    </source>
</evidence>
<comment type="caution">
    <text evidence="3">The sequence shown here is derived from an EMBL/GenBank/DDBJ whole genome shotgun (WGS) entry which is preliminary data.</text>
</comment>
<gene>
    <name evidence="3" type="ORF">TKK_009813</name>
</gene>
<dbReference type="InterPro" id="IPR050951">
    <property type="entry name" value="Retrovirus_Pol_polyprotein"/>
</dbReference>
<dbReference type="Pfam" id="PF00665">
    <property type="entry name" value="rve"/>
    <property type="match status" value="1"/>
</dbReference>
<dbReference type="InterPro" id="IPR012337">
    <property type="entry name" value="RNaseH-like_sf"/>
</dbReference>
<dbReference type="FunFam" id="1.10.340.70:FF:000001">
    <property type="entry name" value="Retrovirus-related Pol polyprotein from transposon gypsy-like Protein"/>
    <property type="match status" value="1"/>
</dbReference>
<dbReference type="FunFam" id="3.30.420.10:FF:000032">
    <property type="entry name" value="Retrovirus-related Pol polyprotein from transposon 297-like Protein"/>
    <property type="match status" value="1"/>
</dbReference>
<sequence length="521" mass="59447">MTASEIVNTKSNTTLDPIIEYDTSFKCEKSLIECREKLHMRKDNYLIFVSSSGKPLDDGARQLQARNILPKFIVGQPGEVSVHRRGKNFKFGITLRGDRLESTPTIMSSMQDGIKILKHLLIKYNLESLSVAKTATIEHAQWEFLKNSIKIELAEVKTKIIICNGLLEFIQGQDRLKILEEIHSSAIGGHKGITKTYRRMKTLYFWPNMKKDVRKFVRRCVTCQLKKLVRVKTRQSLVITDTPHSSVEKVCVDIVGPFKATKNGNRNILTIQCNFTKFCVAVAIPDATAETVANAFLKHFICTFGVPSIVLSDQGTCFLSRVFTHMSKAFKINNICTSAYRPQTNGSLERSHHSLAEYLKVIIDKNNEWDQYIEMVMFSYNTSVHEAHEFQPFQLMFGKLPNLPTEKSLELSGNLVTYTDFVQKLCKDISGIQKIAKEKLVESKLKAKYYYDKKVNLIDFKVGESAFLLMGGKQHKLEDQYTGPHKIVEVYDDKPQVKIDIKGKQKVVHSNRLKKSYINAE</sequence>
<dbReference type="PANTHER" id="PTHR37984">
    <property type="entry name" value="PROTEIN CBG26694"/>
    <property type="match status" value="1"/>
</dbReference>
<dbReference type="InterPro" id="IPR001584">
    <property type="entry name" value="Integrase_cat-core"/>
</dbReference>
<dbReference type="AlphaFoldDB" id="A0ABD2WUP8"/>
<organism evidence="3 4">
    <name type="scientific">Trichogramma kaykai</name>
    <dbReference type="NCBI Taxonomy" id="54128"/>
    <lineage>
        <taxon>Eukaryota</taxon>
        <taxon>Metazoa</taxon>
        <taxon>Ecdysozoa</taxon>
        <taxon>Arthropoda</taxon>
        <taxon>Hexapoda</taxon>
        <taxon>Insecta</taxon>
        <taxon>Pterygota</taxon>
        <taxon>Neoptera</taxon>
        <taxon>Endopterygota</taxon>
        <taxon>Hymenoptera</taxon>
        <taxon>Apocrita</taxon>
        <taxon>Proctotrupomorpha</taxon>
        <taxon>Chalcidoidea</taxon>
        <taxon>Trichogrammatidae</taxon>
        <taxon>Trichogramma</taxon>
    </lineage>
</organism>
<dbReference type="Gene3D" id="3.30.420.10">
    <property type="entry name" value="Ribonuclease H-like superfamily/Ribonuclease H"/>
    <property type="match status" value="1"/>
</dbReference>
<dbReference type="Pfam" id="PF17921">
    <property type="entry name" value="Integrase_H2C2"/>
    <property type="match status" value="1"/>
</dbReference>
<evidence type="ECO:0000313" key="3">
    <source>
        <dbReference type="EMBL" id="KAL3396222.1"/>
    </source>
</evidence>
<name>A0ABD2WUP8_9HYME</name>
<dbReference type="GO" id="GO:0003964">
    <property type="term" value="F:RNA-directed DNA polymerase activity"/>
    <property type="evidence" value="ECO:0007669"/>
    <property type="project" value="UniProtKB-EC"/>
</dbReference>
<proteinExistence type="predicted"/>
<reference evidence="3 4" key="1">
    <citation type="journal article" date="2024" name="bioRxiv">
        <title>A reference genome for Trichogramma kaykai: A tiny desert-dwelling parasitoid wasp with competing sex-ratio distorters.</title>
        <authorList>
            <person name="Culotta J."/>
            <person name="Lindsey A.R."/>
        </authorList>
    </citation>
    <scope>NUCLEOTIDE SEQUENCE [LARGE SCALE GENOMIC DNA]</scope>
    <source>
        <strain evidence="3 4">KSX58</strain>
    </source>
</reference>
<dbReference type="EC" id="2.7.7.49" evidence="1"/>
<dbReference type="InterPro" id="IPR041588">
    <property type="entry name" value="Integrase_H2C2"/>
</dbReference>
<protein>
    <recommendedName>
        <fullName evidence="1">RNA-directed DNA polymerase</fullName>
        <ecNumber evidence="1">2.7.7.49</ecNumber>
    </recommendedName>
</protein>
<dbReference type="EMBL" id="JBJJXI010000073">
    <property type="protein sequence ID" value="KAL3396222.1"/>
    <property type="molecule type" value="Genomic_DNA"/>
</dbReference>
<evidence type="ECO:0000259" key="2">
    <source>
        <dbReference type="PROSITE" id="PS50994"/>
    </source>
</evidence>
<dbReference type="SUPFAM" id="SSF53098">
    <property type="entry name" value="Ribonuclease H-like"/>
    <property type="match status" value="1"/>
</dbReference>